<comment type="function">
    <text evidence="2">Catalyzes the dismutation of two molecules of 6,7-dimethyl-8-ribityllumazine, resulting in the formation of riboflavin and 5-amino-6-(D-ribitylamino)uracil.</text>
</comment>
<dbReference type="PANTHER" id="PTHR21098">
    <property type="entry name" value="RIBOFLAVIN SYNTHASE ALPHA CHAIN"/>
    <property type="match status" value="1"/>
</dbReference>
<evidence type="ECO:0000256" key="2">
    <source>
        <dbReference type="ARBA" id="ARBA00002803"/>
    </source>
</evidence>
<keyword evidence="7" id="KW-0808">Transferase</keyword>
<dbReference type="CDD" id="cd00402">
    <property type="entry name" value="Riboflavin_synthase_like"/>
    <property type="match status" value="1"/>
</dbReference>
<dbReference type="NCBIfam" id="TIGR00187">
    <property type="entry name" value="ribE"/>
    <property type="match status" value="1"/>
</dbReference>
<evidence type="ECO:0000256" key="10">
    <source>
        <dbReference type="PROSITE-ProRule" id="PRU00524"/>
    </source>
</evidence>
<dbReference type="AlphaFoldDB" id="A0A2T4YVL7"/>
<evidence type="ECO:0000313" key="12">
    <source>
        <dbReference type="EMBL" id="PTM47852.1"/>
    </source>
</evidence>
<dbReference type="InterPro" id="IPR023366">
    <property type="entry name" value="ATP_synth_asu-like_sf"/>
</dbReference>
<keyword evidence="8" id="KW-0677">Repeat</keyword>
<gene>
    <name evidence="12" type="ORF">C8J24_1256</name>
</gene>
<name>A0A2T4YVL7_9SPHN</name>
<dbReference type="RefSeq" id="WP_107931026.1">
    <property type="nucleotide sequence ID" value="NZ_PZZN01000001.1"/>
</dbReference>
<dbReference type="InterPro" id="IPR017938">
    <property type="entry name" value="Riboflavin_synthase-like_b-brl"/>
</dbReference>
<evidence type="ECO:0000256" key="6">
    <source>
        <dbReference type="ARBA" id="ARBA00022619"/>
    </source>
</evidence>
<keyword evidence="6" id="KW-0686">Riboflavin biosynthesis</keyword>
<feature type="domain" description="Lumazine-binding" evidence="11">
    <location>
        <begin position="1"/>
        <end position="100"/>
    </location>
</feature>
<dbReference type="GO" id="GO:0009231">
    <property type="term" value="P:riboflavin biosynthetic process"/>
    <property type="evidence" value="ECO:0007669"/>
    <property type="project" value="UniProtKB-KW"/>
</dbReference>
<protein>
    <recommendedName>
        <fullName evidence="5 9">Riboflavin synthase</fullName>
        <ecNumber evidence="4 9">2.5.1.9</ecNumber>
    </recommendedName>
</protein>
<feature type="repeat" description="Lumazine-binding" evidence="10">
    <location>
        <begin position="1"/>
        <end position="100"/>
    </location>
</feature>
<organism evidence="12 13">
    <name type="scientific">Sphingomonas aerolata</name>
    <dbReference type="NCBI Taxonomy" id="185951"/>
    <lineage>
        <taxon>Bacteria</taxon>
        <taxon>Pseudomonadati</taxon>
        <taxon>Pseudomonadota</taxon>
        <taxon>Alphaproteobacteria</taxon>
        <taxon>Sphingomonadales</taxon>
        <taxon>Sphingomonadaceae</taxon>
        <taxon>Sphingomonas</taxon>
    </lineage>
</organism>
<dbReference type="PROSITE" id="PS51177">
    <property type="entry name" value="LUMAZINE_BIND"/>
    <property type="match status" value="2"/>
</dbReference>
<dbReference type="GO" id="GO:0004746">
    <property type="term" value="F:riboflavin synthase activity"/>
    <property type="evidence" value="ECO:0007669"/>
    <property type="project" value="UniProtKB-UniRule"/>
</dbReference>
<dbReference type="InterPro" id="IPR001783">
    <property type="entry name" value="Lumazine-bd"/>
</dbReference>
<dbReference type="EMBL" id="PZZN01000001">
    <property type="protein sequence ID" value="PTM47852.1"/>
    <property type="molecule type" value="Genomic_DNA"/>
</dbReference>
<dbReference type="Gene3D" id="2.40.30.20">
    <property type="match status" value="2"/>
</dbReference>
<sequence length="213" mass="22467">MFTGIVTDIGKITSVAQQGDTRVVIATTYDPATIDLGASIACSGVCLTVVDKSAGGDGPHWFAVDVSGETISRTARDQWTQGRPLNLERAMKLGEELGGHIVTGHVDGLGTVVSVVEEGGSHRVTVRAGADIAPFIAAKGSVTIDGVSLTVNTVRDVDGPDGQKAVEFGLNIIPHTWGVTTLGTIETDRTVNIEIDVLARYLQRMEHYRVNAS</sequence>
<evidence type="ECO:0000256" key="8">
    <source>
        <dbReference type="ARBA" id="ARBA00022737"/>
    </source>
</evidence>
<feature type="repeat" description="Lumazine-binding" evidence="10">
    <location>
        <begin position="101"/>
        <end position="206"/>
    </location>
</feature>
<keyword evidence="13" id="KW-1185">Reference proteome</keyword>
<evidence type="ECO:0000256" key="5">
    <source>
        <dbReference type="ARBA" id="ARBA00013950"/>
    </source>
</evidence>
<evidence type="ECO:0000256" key="7">
    <source>
        <dbReference type="ARBA" id="ARBA00022679"/>
    </source>
</evidence>
<evidence type="ECO:0000256" key="1">
    <source>
        <dbReference type="ARBA" id="ARBA00000968"/>
    </source>
</evidence>
<proteinExistence type="predicted"/>
<evidence type="ECO:0000256" key="9">
    <source>
        <dbReference type="NCBIfam" id="TIGR00187"/>
    </source>
</evidence>
<dbReference type="PANTHER" id="PTHR21098:SF12">
    <property type="entry name" value="RIBOFLAVIN SYNTHASE"/>
    <property type="match status" value="1"/>
</dbReference>
<comment type="catalytic activity">
    <reaction evidence="1">
        <text>2 6,7-dimethyl-8-(1-D-ribityl)lumazine + H(+) = 5-amino-6-(D-ribitylamino)uracil + riboflavin</text>
        <dbReference type="Rhea" id="RHEA:20772"/>
        <dbReference type="ChEBI" id="CHEBI:15378"/>
        <dbReference type="ChEBI" id="CHEBI:15934"/>
        <dbReference type="ChEBI" id="CHEBI:57986"/>
        <dbReference type="ChEBI" id="CHEBI:58201"/>
        <dbReference type="EC" id="2.5.1.9"/>
    </reaction>
</comment>
<evidence type="ECO:0000313" key="13">
    <source>
        <dbReference type="Proteomes" id="UP000240996"/>
    </source>
</evidence>
<evidence type="ECO:0000259" key="11">
    <source>
        <dbReference type="PROSITE" id="PS51177"/>
    </source>
</evidence>
<comment type="caution">
    <text evidence="12">The sequence shown here is derived from an EMBL/GenBank/DDBJ whole genome shotgun (WGS) entry which is preliminary data.</text>
</comment>
<dbReference type="Pfam" id="PF00677">
    <property type="entry name" value="Lum_binding"/>
    <property type="match status" value="2"/>
</dbReference>
<dbReference type="SUPFAM" id="SSF63380">
    <property type="entry name" value="Riboflavin synthase domain-like"/>
    <property type="match status" value="2"/>
</dbReference>
<dbReference type="NCBIfam" id="NF006767">
    <property type="entry name" value="PRK09289.1"/>
    <property type="match status" value="1"/>
</dbReference>
<dbReference type="Proteomes" id="UP000240996">
    <property type="component" value="Unassembled WGS sequence"/>
</dbReference>
<feature type="domain" description="Lumazine-binding" evidence="11">
    <location>
        <begin position="101"/>
        <end position="206"/>
    </location>
</feature>
<dbReference type="EC" id="2.5.1.9" evidence="4 9"/>
<evidence type="ECO:0000256" key="4">
    <source>
        <dbReference type="ARBA" id="ARBA00012827"/>
    </source>
</evidence>
<comment type="pathway">
    <text evidence="3">Cofactor biosynthesis; riboflavin biosynthesis; riboflavin from 2-hydroxy-3-oxobutyl phosphate and 5-amino-6-(D-ribitylamino)uracil: step 2/2.</text>
</comment>
<dbReference type="InterPro" id="IPR026017">
    <property type="entry name" value="Lumazine-bd_dom"/>
</dbReference>
<reference evidence="12 13" key="1">
    <citation type="submission" date="2018-04" db="EMBL/GenBank/DDBJ databases">
        <title>Genomic Encyclopedia of Type Strains, Phase III (KMG-III): the genomes of soil and plant-associated and newly described type strains.</title>
        <authorList>
            <person name="Whitman W."/>
        </authorList>
    </citation>
    <scope>NUCLEOTIDE SEQUENCE [LARGE SCALE GENOMIC DNA]</scope>
    <source>
        <strain evidence="12 13">NW12</strain>
    </source>
</reference>
<accession>A0A2T4YVL7</accession>
<dbReference type="PIRSF" id="PIRSF000498">
    <property type="entry name" value="Riboflavin_syn_A"/>
    <property type="match status" value="1"/>
</dbReference>
<evidence type="ECO:0000256" key="3">
    <source>
        <dbReference type="ARBA" id="ARBA00004887"/>
    </source>
</evidence>